<reference evidence="1" key="1">
    <citation type="submission" date="2016-03" db="EMBL/GenBank/DDBJ databases">
        <title>Mechanisms controlling the formation of the plant cell surface in tip-growing cells are functionally conserved among land plants.</title>
        <authorList>
            <person name="Honkanen S."/>
            <person name="Jones V.A."/>
            <person name="Morieri G."/>
            <person name="Champion C."/>
            <person name="Hetherington A.J."/>
            <person name="Kelly S."/>
            <person name="Saint-Marcoux D."/>
            <person name="Proust H."/>
            <person name="Prescott H."/>
            <person name="Dolan L."/>
        </authorList>
    </citation>
    <scope>NUCLEOTIDE SEQUENCE [LARGE SCALE GENOMIC DNA]</scope>
    <source>
        <tissue evidence="1">Whole gametophyte</tissue>
    </source>
</reference>
<accession>A0A176W057</accession>
<dbReference type="AlphaFoldDB" id="A0A176W057"/>
<comment type="caution">
    <text evidence="1">The sequence shown here is derived from an EMBL/GenBank/DDBJ whole genome shotgun (WGS) entry which is preliminary data.</text>
</comment>
<evidence type="ECO:0000313" key="2">
    <source>
        <dbReference type="Proteomes" id="UP000077202"/>
    </source>
</evidence>
<keyword evidence="2" id="KW-1185">Reference proteome</keyword>
<proteinExistence type="predicted"/>
<dbReference type="EMBL" id="LVLJ01002188">
    <property type="protein sequence ID" value="OAE26427.1"/>
    <property type="molecule type" value="Genomic_DNA"/>
</dbReference>
<protein>
    <submittedName>
        <fullName evidence="1">Uncharacterized protein</fullName>
    </submittedName>
</protein>
<evidence type="ECO:0000313" key="1">
    <source>
        <dbReference type="EMBL" id="OAE26427.1"/>
    </source>
</evidence>
<sequence>MPRRDADGAAGSVEAHGGLRYNRWKAQQHAMREEGGGPQRRCSVEVRCRCTIRHHCMQAFLAFAAA</sequence>
<organism evidence="1 2">
    <name type="scientific">Marchantia polymorpha subsp. ruderalis</name>
    <dbReference type="NCBI Taxonomy" id="1480154"/>
    <lineage>
        <taxon>Eukaryota</taxon>
        <taxon>Viridiplantae</taxon>
        <taxon>Streptophyta</taxon>
        <taxon>Embryophyta</taxon>
        <taxon>Marchantiophyta</taxon>
        <taxon>Marchantiopsida</taxon>
        <taxon>Marchantiidae</taxon>
        <taxon>Marchantiales</taxon>
        <taxon>Marchantiaceae</taxon>
        <taxon>Marchantia</taxon>
    </lineage>
</organism>
<name>A0A176W057_MARPO</name>
<dbReference type="Proteomes" id="UP000077202">
    <property type="component" value="Unassembled WGS sequence"/>
</dbReference>
<gene>
    <name evidence="1" type="ORF">AXG93_131s1370</name>
</gene>